<reference evidence="9 10" key="1">
    <citation type="submission" date="2014-04" db="EMBL/GenBank/DDBJ databases">
        <title>Draft Genome Sequence of Synergistes jonesii.</title>
        <authorList>
            <person name="Coil D.A."/>
            <person name="Eisen J.A."/>
            <person name="Holland-Moritz H.E."/>
        </authorList>
    </citation>
    <scope>NUCLEOTIDE SEQUENCE [LARGE SCALE GENOMIC DNA]</scope>
    <source>
        <strain evidence="9 10">78-1</strain>
    </source>
</reference>
<evidence type="ECO:0000313" key="10">
    <source>
        <dbReference type="Proteomes" id="UP000027665"/>
    </source>
</evidence>
<keyword evidence="6" id="KW-0472">Membrane</keyword>
<dbReference type="Pfam" id="PF02321">
    <property type="entry name" value="OEP"/>
    <property type="match status" value="2"/>
</dbReference>
<evidence type="ECO:0000256" key="1">
    <source>
        <dbReference type="ARBA" id="ARBA00004442"/>
    </source>
</evidence>
<dbReference type="PANTHER" id="PTHR30026">
    <property type="entry name" value="OUTER MEMBRANE PROTEIN TOLC"/>
    <property type="match status" value="1"/>
</dbReference>
<feature type="signal peptide" evidence="8">
    <location>
        <begin position="1"/>
        <end position="22"/>
    </location>
</feature>
<dbReference type="GeneID" id="90983159"/>
<dbReference type="GO" id="GO:0015288">
    <property type="term" value="F:porin activity"/>
    <property type="evidence" value="ECO:0007669"/>
    <property type="project" value="TreeGrafter"/>
</dbReference>
<evidence type="ECO:0000256" key="2">
    <source>
        <dbReference type="ARBA" id="ARBA00007613"/>
    </source>
</evidence>
<dbReference type="InterPro" id="IPR003423">
    <property type="entry name" value="OMP_efflux"/>
</dbReference>
<dbReference type="GO" id="GO:0015562">
    <property type="term" value="F:efflux transmembrane transporter activity"/>
    <property type="evidence" value="ECO:0007669"/>
    <property type="project" value="InterPro"/>
</dbReference>
<dbReference type="RefSeq" id="WP_037975147.1">
    <property type="nucleotide sequence ID" value="NZ_JMKI01000016.1"/>
</dbReference>
<dbReference type="Proteomes" id="UP000027665">
    <property type="component" value="Unassembled WGS sequence"/>
</dbReference>
<comment type="subcellular location">
    <subcellularLocation>
        <location evidence="1">Cell outer membrane</location>
    </subcellularLocation>
</comment>
<organism evidence="9 10">
    <name type="scientific">Synergistes jonesii</name>
    <dbReference type="NCBI Taxonomy" id="2754"/>
    <lineage>
        <taxon>Bacteria</taxon>
        <taxon>Thermotogati</taxon>
        <taxon>Synergistota</taxon>
        <taxon>Synergistia</taxon>
        <taxon>Synergistales</taxon>
        <taxon>Synergistaceae</taxon>
        <taxon>Synergistes</taxon>
    </lineage>
</organism>
<dbReference type="GO" id="GO:0009279">
    <property type="term" value="C:cell outer membrane"/>
    <property type="evidence" value="ECO:0007669"/>
    <property type="project" value="UniProtKB-SubCell"/>
</dbReference>
<dbReference type="SUPFAM" id="SSF56954">
    <property type="entry name" value="Outer membrane efflux proteins (OEP)"/>
    <property type="match status" value="1"/>
</dbReference>
<dbReference type="InterPro" id="IPR051906">
    <property type="entry name" value="TolC-like"/>
</dbReference>
<evidence type="ECO:0000256" key="5">
    <source>
        <dbReference type="ARBA" id="ARBA00022692"/>
    </source>
</evidence>
<dbReference type="GO" id="GO:1990281">
    <property type="term" value="C:efflux pump complex"/>
    <property type="evidence" value="ECO:0007669"/>
    <property type="project" value="TreeGrafter"/>
</dbReference>
<feature type="chain" id="PRO_5001691431" description="Transporter" evidence="8">
    <location>
        <begin position="23"/>
        <end position="436"/>
    </location>
</feature>
<sequence length="436" mass="46278">MYIRRFIAAFMMTLAASAAASAADDALLESLLSAAERNNPQISAAAERTAAAEARLAGAAAQMGPKAAAAMGALWSGGDFEKEVGVMGTALSVPVLESHTYAAAVMLTQTIYSGGSLQARREAARLAKDASEARGARTKQGVDNAVRRAYYAVRAAQAKELVAEEAASLAKEHRAQAEKLFNAGVVAKSDVLRSNVAVASSELDVIRARNATAVAMTALRRAVGADLPEEIEKKEPLSSILSREGRPYGADTSADVAAAYESREELKAYSLLSRQAEKLARAAKGLLLPQILGAVGYAAAGDSFFPDDYSEPVAALGVYWNFYDGGAAKAKTDEAKANARELLFLLDDMKNVIRMEVAQAESSLSSAGSRLEVARRQLAESREDYRIAQRRYAESVGTNLDALDARLALANSMSEVVTAFYDIKSAEADLIYAMGR</sequence>
<evidence type="ECO:0000256" key="8">
    <source>
        <dbReference type="SAM" id="SignalP"/>
    </source>
</evidence>
<keyword evidence="5" id="KW-0812">Transmembrane</keyword>
<proteinExistence type="inferred from homology"/>
<evidence type="ECO:0000256" key="7">
    <source>
        <dbReference type="ARBA" id="ARBA00023237"/>
    </source>
</evidence>
<evidence type="ECO:0000256" key="4">
    <source>
        <dbReference type="ARBA" id="ARBA00022452"/>
    </source>
</evidence>
<accession>A0A073IR44</accession>
<dbReference type="eggNOG" id="COG1538">
    <property type="taxonomic scope" value="Bacteria"/>
</dbReference>
<keyword evidence="8" id="KW-0732">Signal</keyword>
<evidence type="ECO:0008006" key="11">
    <source>
        <dbReference type="Google" id="ProtNLM"/>
    </source>
</evidence>
<comment type="similarity">
    <text evidence="2">Belongs to the outer membrane factor (OMF) (TC 1.B.17) family.</text>
</comment>
<dbReference type="AlphaFoldDB" id="A0A073IR44"/>
<evidence type="ECO:0000313" key="9">
    <source>
        <dbReference type="EMBL" id="KEJ92828.1"/>
    </source>
</evidence>
<dbReference type="EMBL" id="JMKI01000016">
    <property type="protein sequence ID" value="KEJ92828.1"/>
    <property type="molecule type" value="Genomic_DNA"/>
</dbReference>
<keyword evidence="10" id="KW-1185">Reference proteome</keyword>
<dbReference type="STRING" id="2754.EH55_01205"/>
<keyword evidence="7" id="KW-0998">Cell outer membrane</keyword>
<name>A0A073IR44_9BACT</name>
<gene>
    <name evidence="9" type="ORF">EH55_01205</name>
</gene>
<keyword evidence="4" id="KW-1134">Transmembrane beta strand</keyword>
<dbReference type="PANTHER" id="PTHR30026:SF21">
    <property type="entry name" value="SLR1270 PROTEIN"/>
    <property type="match status" value="1"/>
</dbReference>
<comment type="caution">
    <text evidence="9">The sequence shown here is derived from an EMBL/GenBank/DDBJ whole genome shotgun (WGS) entry which is preliminary data.</text>
</comment>
<evidence type="ECO:0000256" key="3">
    <source>
        <dbReference type="ARBA" id="ARBA00022448"/>
    </source>
</evidence>
<evidence type="ECO:0000256" key="6">
    <source>
        <dbReference type="ARBA" id="ARBA00023136"/>
    </source>
</evidence>
<protein>
    <recommendedName>
        <fullName evidence="11">Transporter</fullName>
    </recommendedName>
</protein>
<dbReference type="Gene3D" id="1.20.1600.10">
    <property type="entry name" value="Outer membrane efflux proteins (OEP)"/>
    <property type="match status" value="1"/>
</dbReference>
<dbReference type="OrthoDB" id="6395775at2"/>
<keyword evidence="3" id="KW-0813">Transport</keyword>